<reference evidence="1" key="1">
    <citation type="submission" date="2022-07" db="EMBL/GenBank/DDBJ databases">
        <title>Pseudosulfitobacter sp. strain AP-MA-4, whole genome sequence.</title>
        <authorList>
            <person name="Jiang Y."/>
        </authorList>
    </citation>
    <scope>NUCLEOTIDE SEQUENCE</scope>
    <source>
        <strain evidence="1">AP-MA-4</strain>
    </source>
</reference>
<evidence type="ECO:0008006" key="3">
    <source>
        <dbReference type="Google" id="ProtNLM"/>
    </source>
</evidence>
<dbReference type="InterPro" id="IPR011008">
    <property type="entry name" value="Dimeric_a/b-barrel"/>
</dbReference>
<name>A0ABT1Z409_9RHOB</name>
<proteinExistence type="predicted"/>
<evidence type="ECO:0000313" key="1">
    <source>
        <dbReference type="EMBL" id="MCR8827870.1"/>
    </source>
</evidence>
<gene>
    <name evidence="1" type="ORF">NTA49_15115</name>
</gene>
<sequence>MLVRLWETRFDPTRKAELVDYANDISLPVLASRPGCCGVLFFSQGDRWITQTIWSDQRSLEALGTDPDYTRIVAGILALNVLQLEQTTTVYEVSGGTNTFCSEKPQ</sequence>
<dbReference type="RefSeq" id="WP_258295641.1">
    <property type="nucleotide sequence ID" value="NZ_JANKJG010000012.1"/>
</dbReference>
<organism evidence="1 2">
    <name type="scientific">Pseudosulfitobacter koreensis</name>
    <dbReference type="NCBI Taxonomy" id="2968472"/>
    <lineage>
        <taxon>Bacteria</taxon>
        <taxon>Pseudomonadati</taxon>
        <taxon>Pseudomonadota</taxon>
        <taxon>Alphaproteobacteria</taxon>
        <taxon>Rhodobacterales</taxon>
        <taxon>Roseobacteraceae</taxon>
        <taxon>Pseudosulfitobacter</taxon>
    </lineage>
</organism>
<dbReference type="EMBL" id="JANKJG010000012">
    <property type="protein sequence ID" value="MCR8827870.1"/>
    <property type="molecule type" value="Genomic_DNA"/>
</dbReference>
<keyword evidence="2" id="KW-1185">Reference proteome</keyword>
<evidence type="ECO:0000313" key="2">
    <source>
        <dbReference type="Proteomes" id="UP001165396"/>
    </source>
</evidence>
<accession>A0ABT1Z409</accession>
<dbReference type="SUPFAM" id="SSF54909">
    <property type="entry name" value="Dimeric alpha+beta barrel"/>
    <property type="match status" value="1"/>
</dbReference>
<protein>
    <recommendedName>
        <fullName evidence="3">Antibiotic biosynthesis monooxygenase</fullName>
    </recommendedName>
</protein>
<dbReference type="Proteomes" id="UP001165396">
    <property type="component" value="Unassembled WGS sequence"/>
</dbReference>
<comment type="caution">
    <text evidence="1">The sequence shown here is derived from an EMBL/GenBank/DDBJ whole genome shotgun (WGS) entry which is preliminary data.</text>
</comment>